<evidence type="ECO:0008006" key="4">
    <source>
        <dbReference type="Google" id="ProtNLM"/>
    </source>
</evidence>
<dbReference type="OrthoDB" id="1737017at2759"/>
<feature type="compositionally biased region" description="Polar residues" evidence="1">
    <location>
        <begin position="332"/>
        <end position="344"/>
    </location>
</feature>
<feature type="region of interest" description="Disordered" evidence="1">
    <location>
        <begin position="320"/>
        <end position="344"/>
    </location>
</feature>
<dbReference type="AlphaFoldDB" id="A0A2I0AZ27"/>
<sequence>MEMEGRGFSDLLRNTSEEIFLKTMMENPIGISAPSMEMLGFKNITQTFRGDSEELFNSWLMNGEIPGYSSSVGLRNRQASRRISSDHSSTQQNGVSFQKKNNDENASHHHVVTTDEHSNDASQGSLRNAAEKGMHAGNLYLAKAWFNSSQPMTRSRSSELRRRYAAMQSSQIAAIPPAPSNIPGQDTHGMKQVTNANSFCDVMRGEMSFISPSNSSISFNAPPLARSDTVSSVVSMLKGTLERKKLNSKVDKEIFEGSSCGMFSSQVAVKNINCNERLPNQVTGLPTAFQMISSMQITTPGNLSKIEKCADLNMEGFPTPANHGQVGAASREPSQSESSTAAPTLSTGFDVCDGPAHSGHTISNSVSSRRYGNGTSDHEMKANDFKERIFDNSFNDARKVHCYYLVQIFLRPSHC</sequence>
<gene>
    <name evidence="2" type="ORF">AXF42_Ash006437</name>
</gene>
<dbReference type="EMBL" id="KZ451935">
    <property type="protein sequence ID" value="PKA60803.1"/>
    <property type="molecule type" value="Genomic_DNA"/>
</dbReference>
<feature type="region of interest" description="Disordered" evidence="1">
    <location>
        <begin position="76"/>
        <end position="124"/>
    </location>
</feature>
<evidence type="ECO:0000256" key="1">
    <source>
        <dbReference type="SAM" id="MobiDB-lite"/>
    </source>
</evidence>
<feature type="compositionally biased region" description="Basic and acidic residues" evidence="1">
    <location>
        <begin position="100"/>
        <end position="119"/>
    </location>
</feature>
<dbReference type="GO" id="GO:0005634">
    <property type="term" value="C:nucleus"/>
    <property type="evidence" value="ECO:0007669"/>
    <property type="project" value="InterPro"/>
</dbReference>
<protein>
    <recommendedName>
        <fullName evidence="4">Protein CYCLOPS</fullName>
    </recommendedName>
</protein>
<dbReference type="STRING" id="1088818.A0A2I0AZ27"/>
<dbReference type="InterPro" id="IPR040036">
    <property type="entry name" value="CYCLOPS"/>
</dbReference>
<evidence type="ECO:0000313" key="2">
    <source>
        <dbReference type="EMBL" id="PKA60803.1"/>
    </source>
</evidence>
<dbReference type="GO" id="GO:0043565">
    <property type="term" value="F:sequence-specific DNA binding"/>
    <property type="evidence" value="ECO:0007669"/>
    <property type="project" value="InterPro"/>
</dbReference>
<dbReference type="GO" id="GO:0036377">
    <property type="term" value="P:arbuscular mycorrhizal association"/>
    <property type="evidence" value="ECO:0007669"/>
    <property type="project" value="InterPro"/>
</dbReference>
<dbReference type="PANTHER" id="PTHR36890">
    <property type="entry name" value="PROTEIN CYCLOPS"/>
    <property type="match status" value="1"/>
</dbReference>
<proteinExistence type="predicted"/>
<feature type="compositionally biased region" description="Polar residues" evidence="1">
    <location>
        <begin position="86"/>
        <end position="99"/>
    </location>
</feature>
<accession>A0A2I0AZ27</accession>
<name>A0A2I0AZ27_9ASPA</name>
<evidence type="ECO:0000313" key="3">
    <source>
        <dbReference type="Proteomes" id="UP000236161"/>
    </source>
</evidence>
<reference evidence="2 3" key="1">
    <citation type="journal article" date="2017" name="Nature">
        <title>The Apostasia genome and the evolution of orchids.</title>
        <authorList>
            <person name="Zhang G.Q."/>
            <person name="Liu K.W."/>
            <person name="Li Z."/>
            <person name="Lohaus R."/>
            <person name="Hsiao Y.Y."/>
            <person name="Niu S.C."/>
            <person name="Wang J.Y."/>
            <person name="Lin Y.C."/>
            <person name="Xu Q."/>
            <person name="Chen L.J."/>
            <person name="Yoshida K."/>
            <person name="Fujiwara S."/>
            <person name="Wang Z.W."/>
            <person name="Zhang Y.Q."/>
            <person name="Mitsuda N."/>
            <person name="Wang M."/>
            <person name="Liu G.H."/>
            <person name="Pecoraro L."/>
            <person name="Huang H.X."/>
            <person name="Xiao X.J."/>
            <person name="Lin M."/>
            <person name="Wu X.Y."/>
            <person name="Wu W.L."/>
            <person name="Chen Y.Y."/>
            <person name="Chang S.B."/>
            <person name="Sakamoto S."/>
            <person name="Ohme-Takagi M."/>
            <person name="Yagi M."/>
            <person name="Zeng S.J."/>
            <person name="Shen C.Y."/>
            <person name="Yeh C.M."/>
            <person name="Luo Y.B."/>
            <person name="Tsai W.C."/>
            <person name="Van de Peer Y."/>
            <person name="Liu Z.J."/>
        </authorList>
    </citation>
    <scope>NUCLEOTIDE SEQUENCE [LARGE SCALE GENOMIC DNA]</scope>
    <source>
        <strain evidence="3">cv. Shenzhen</strain>
        <tissue evidence="2">Stem</tissue>
    </source>
</reference>
<keyword evidence="3" id="KW-1185">Reference proteome</keyword>
<organism evidence="2 3">
    <name type="scientific">Apostasia shenzhenica</name>
    <dbReference type="NCBI Taxonomy" id="1088818"/>
    <lineage>
        <taxon>Eukaryota</taxon>
        <taxon>Viridiplantae</taxon>
        <taxon>Streptophyta</taxon>
        <taxon>Embryophyta</taxon>
        <taxon>Tracheophyta</taxon>
        <taxon>Spermatophyta</taxon>
        <taxon>Magnoliopsida</taxon>
        <taxon>Liliopsida</taxon>
        <taxon>Asparagales</taxon>
        <taxon>Orchidaceae</taxon>
        <taxon>Apostasioideae</taxon>
        <taxon>Apostasia</taxon>
    </lineage>
</organism>
<dbReference type="Proteomes" id="UP000236161">
    <property type="component" value="Unassembled WGS sequence"/>
</dbReference>
<dbReference type="PANTHER" id="PTHR36890:SF1">
    <property type="entry name" value="PROTEIN CYCLOPS"/>
    <property type="match status" value="1"/>
</dbReference>